<evidence type="ECO:0000313" key="2">
    <source>
        <dbReference type="Proteomes" id="UP000298416"/>
    </source>
</evidence>
<reference evidence="1" key="2">
    <citation type="submission" date="2020-08" db="EMBL/GenBank/DDBJ databases">
        <title>Plant Genome Project.</title>
        <authorList>
            <person name="Zhang R.-G."/>
        </authorList>
    </citation>
    <scope>NUCLEOTIDE SEQUENCE</scope>
    <source>
        <strain evidence="1">Huo1</strain>
        <tissue evidence="1">Leaf</tissue>
    </source>
</reference>
<sequence length="140" mass="15991">MCDFRDQSDSDDTFFNVVIKEFHTCFCQSLLALGTIFQVTHILNNVFCLHQVAKEADLRERHLGDLQGVVFHEAQRVKPEAHKAFVSSHEDQEIPFIVVSILWGLRKNPIRVSTRTGTRVSLSDGSLTLHSRLLRMLSKN</sequence>
<protein>
    <submittedName>
        <fullName evidence="1">Uncharacterized protein</fullName>
    </submittedName>
</protein>
<evidence type="ECO:0000313" key="1">
    <source>
        <dbReference type="EMBL" id="KAG6399660.1"/>
    </source>
</evidence>
<keyword evidence="2" id="KW-1185">Reference proteome</keyword>
<gene>
    <name evidence="1" type="ORF">SASPL_141141</name>
</gene>
<dbReference type="Proteomes" id="UP000298416">
    <property type="component" value="Unassembled WGS sequence"/>
</dbReference>
<organism evidence="1">
    <name type="scientific">Salvia splendens</name>
    <name type="common">Scarlet sage</name>
    <dbReference type="NCBI Taxonomy" id="180675"/>
    <lineage>
        <taxon>Eukaryota</taxon>
        <taxon>Viridiplantae</taxon>
        <taxon>Streptophyta</taxon>
        <taxon>Embryophyta</taxon>
        <taxon>Tracheophyta</taxon>
        <taxon>Spermatophyta</taxon>
        <taxon>Magnoliopsida</taxon>
        <taxon>eudicotyledons</taxon>
        <taxon>Gunneridae</taxon>
        <taxon>Pentapetalae</taxon>
        <taxon>asterids</taxon>
        <taxon>lamiids</taxon>
        <taxon>Lamiales</taxon>
        <taxon>Lamiaceae</taxon>
        <taxon>Nepetoideae</taxon>
        <taxon>Mentheae</taxon>
        <taxon>Salviinae</taxon>
        <taxon>Salvia</taxon>
        <taxon>Salvia subgen. Calosphace</taxon>
        <taxon>core Calosphace</taxon>
    </lineage>
</organism>
<dbReference type="AlphaFoldDB" id="A0A8X8WQ13"/>
<reference evidence="1" key="1">
    <citation type="submission" date="2018-01" db="EMBL/GenBank/DDBJ databases">
        <authorList>
            <person name="Mao J.F."/>
        </authorList>
    </citation>
    <scope>NUCLEOTIDE SEQUENCE</scope>
    <source>
        <strain evidence="1">Huo1</strain>
        <tissue evidence="1">Leaf</tissue>
    </source>
</reference>
<comment type="caution">
    <text evidence="1">The sequence shown here is derived from an EMBL/GenBank/DDBJ whole genome shotgun (WGS) entry which is preliminary data.</text>
</comment>
<accession>A0A8X8WQ13</accession>
<dbReference type="EMBL" id="PNBA02000015">
    <property type="protein sequence ID" value="KAG6399660.1"/>
    <property type="molecule type" value="Genomic_DNA"/>
</dbReference>
<proteinExistence type="predicted"/>
<name>A0A8X8WQ13_SALSN</name>